<dbReference type="GO" id="GO:0006707">
    <property type="term" value="P:cholesterol catabolic process"/>
    <property type="evidence" value="ECO:0007669"/>
    <property type="project" value="TreeGrafter"/>
</dbReference>
<dbReference type="PANTHER" id="PTHR46696:SF4">
    <property type="entry name" value="BIOTIN BIOSYNTHESIS CYTOCHROME P450"/>
    <property type="match status" value="1"/>
</dbReference>
<evidence type="ECO:0000256" key="6">
    <source>
        <dbReference type="ARBA" id="ARBA00023033"/>
    </source>
</evidence>
<dbReference type="GO" id="GO:0005506">
    <property type="term" value="F:iron ion binding"/>
    <property type="evidence" value="ECO:0007669"/>
    <property type="project" value="InterPro"/>
</dbReference>
<evidence type="ECO:0000256" key="8">
    <source>
        <dbReference type="SAM" id="MobiDB-lite"/>
    </source>
</evidence>
<dbReference type="AlphaFoldDB" id="A0A939T1D4"/>
<evidence type="ECO:0000313" key="9">
    <source>
        <dbReference type="EMBL" id="MBO2447321.1"/>
    </source>
</evidence>
<dbReference type="GO" id="GO:0008395">
    <property type="term" value="F:steroid hydroxylase activity"/>
    <property type="evidence" value="ECO:0007669"/>
    <property type="project" value="TreeGrafter"/>
</dbReference>
<dbReference type="RefSeq" id="WP_208254905.1">
    <property type="nucleotide sequence ID" value="NZ_JAGEOJ010000003.1"/>
</dbReference>
<dbReference type="Gene3D" id="1.10.630.10">
    <property type="entry name" value="Cytochrome P450"/>
    <property type="match status" value="1"/>
</dbReference>
<evidence type="ECO:0000256" key="4">
    <source>
        <dbReference type="ARBA" id="ARBA00023002"/>
    </source>
</evidence>
<accession>A0A939T1D4</accession>
<dbReference type="Proteomes" id="UP000669179">
    <property type="component" value="Unassembled WGS sequence"/>
</dbReference>
<dbReference type="PRINTS" id="PR00359">
    <property type="entry name" value="BP450"/>
</dbReference>
<evidence type="ECO:0000256" key="2">
    <source>
        <dbReference type="ARBA" id="ARBA00022617"/>
    </source>
</evidence>
<dbReference type="SUPFAM" id="SSF48264">
    <property type="entry name" value="Cytochrome P450"/>
    <property type="match status" value="1"/>
</dbReference>
<organism evidence="9 10">
    <name type="scientific">Actinomadura barringtoniae</name>
    <dbReference type="NCBI Taxonomy" id="1427535"/>
    <lineage>
        <taxon>Bacteria</taxon>
        <taxon>Bacillati</taxon>
        <taxon>Actinomycetota</taxon>
        <taxon>Actinomycetes</taxon>
        <taxon>Streptosporangiales</taxon>
        <taxon>Thermomonosporaceae</taxon>
        <taxon>Actinomadura</taxon>
    </lineage>
</organism>
<comment type="caution">
    <text evidence="9">The sequence shown here is derived from an EMBL/GenBank/DDBJ whole genome shotgun (WGS) entry which is preliminary data.</text>
</comment>
<keyword evidence="2 7" id="KW-0349">Heme</keyword>
<evidence type="ECO:0000256" key="1">
    <source>
        <dbReference type="ARBA" id="ARBA00010617"/>
    </source>
</evidence>
<name>A0A939T1D4_9ACTN</name>
<dbReference type="InterPro" id="IPR001128">
    <property type="entry name" value="Cyt_P450"/>
</dbReference>
<dbReference type="PROSITE" id="PS00086">
    <property type="entry name" value="CYTOCHROME_P450"/>
    <property type="match status" value="1"/>
</dbReference>
<evidence type="ECO:0000313" key="10">
    <source>
        <dbReference type="Proteomes" id="UP000669179"/>
    </source>
</evidence>
<dbReference type="CDD" id="cd11033">
    <property type="entry name" value="CYP142-like"/>
    <property type="match status" value="1"/>
</dbReference>
<dbReference type="GO" id="GO:0036199">
    <property type="term" value="F:cholest-4-en-3-one 26-monooxygenase activity"/>
    <property type="evidence" value="ECO:0007669"/>
    <property type="project" value="TreeGrafter"/>
</dbReference>
<protein>
    <submittedName>
        <fullName evidence="9">Cytochrome P450</fullName>
    </submittedName>
</protein>
<comment type="similarity">
    <text evidence="1 7">Belongs to the cytochrome P450 family.</text>
</comment>
<dbReference type="PRINTS" id="PR00385">
    <property type="entry name" value="P450"/>
</dbReference>
<dbReference type="InterPro" id="IPR017972">
    <property type="entry name" value="Cyt_P450_CS"/>
</dbReference>
<dbReference type="PANTHER" id="PTHR46696">
    <property type="entry name" value="P450, PUTATIVE (EUROFUNG)-RELATED"/>
    <property type="match status" value="1"/>
</dbReference>
<keyword evidence="4 7" id="KW-0560">Oxidoreductase</keyword>
<evidence type="ECO:0000256" key="3">
    <source>
        <dbReference type="ARBA" id="ARBA00022723"/>
    </source>
</evidence>
<sequence>MAKSAPKASGGSVTEVPKDFPDGWFGDGHPHELYARFRAHGSPLRHPDLPLWVVSAHADVHAAVTDPEAFRSADGILISELVEGVTYDAPPTIMHLDPPDHTRYRGLVAPAFRPSVLRRLEDAVRERVAALLEPIAPGSPADIVTELAVPLPLQVICLLLGIPEEDWPKFHAWSEAIVPGANPDLTEEERNALRIECGTYLIQQAHARRADPRDDVISQLATLELDGDALTDLELVMFLIQLLVAGNETTRHSLSGGLLAFAENPDQWAALRADPARLTPTAVEEILRWTSPVVYFLRTATRPVPLGGAVVPEGERVMLLYGSGNRDQAAFGPAAGEFDISRRPDALNLAFGFGPHFCLGAALARMEIRLVLEAMTSRYEGIEKAGKPAYNGSSVVAGLRHCDLTFSAP</sequence>
<dbReference type="Pfam" id="PF00067">
    <property type="entry name" value="p450"/>
    <property type="match status" value="1"/>
</dbReference>
<proteinExistence type="inferred from homology"/>
<evidence type="ECO:0000256" key="7">
    <source>
        <dbReference type="RuleBase" id="RU000461"/>
    </source>
</evidence>
<dbReference type="GO" id="GO:0020037">
    <property type="term" value="F:heme binding"/>
    <property type="evidence" value="ECO:0007669"/>
    <property type="project" value="InterPro"/>
</dbReference>
<keyword evidence="6 7" id="KW-0503">Monooxygenase</keyword>
<dbReference type="InterPro" id="IPR036396">
    <property type="entry name" value="Cyt_P450_sf"/>
</dbReference>
<dbReference type="InterPro" id="IPR002397">
    <property type="entry name" value="Cyt_P450_B"/>
</dbReference>
<evidence type="ECO:0000256" key="5">
    <source>
        <dbReference type="ARBA" id="ARBA00023004"/>
    </source>
</evidence>
<dbReference type="FunFam" id="1.10.630.10:FF:000018">
    <property type="entry name" value="Cytochrome P450 monooxygenase"/>
    <property type="match status" value="1"/>
</dbReference>
<keyword evidence="3 7" id="KW-0479">Metal-binding</keyword>
<keyword evidence="10" id="KW-1185">Reference proteome</keyword>
<dbReference type="EMBL" id="JAGEOJ010000003">
    <property type="protein sequence ID" value="MBO2447321.1"/>
    <property type="molecule type" value="Genomic_DNA"/>
</dbReference>
<gene>
    <name evidence="9" type="ORF">J4573_09510</name>
</gene>
<reference evidence="9" key="1">
    <citation type="submission" date="2021-03" db="EMBL/GenBank/DDBJ databases">
        <authorList>
            <person name="Kanchanasin P."/>
            <person name="Saeng-In P."/>
            <person name="Phongsopitanun W."/>
            <person name="Yuki M."/>
            <person name="Kudo T."/>
            <person name="Ohkuma M."/>
            <person name="Tanasupawat S."/>
        </authorList>
    </citation>
    <scope>NUCLEOTIDE SEQUENCE</scope>
    <source>
        <strain evidence="9">GKU 128</strain>
    </source>
</reference>
<keyword evidence="5 7" id="KW-0408">Iron</keyword>
<feature type="region of interest" description="Disordered" evidence="8">
    <location>
        <begin position="1"/>
        <end position="20"/>
    </location>
</feature>